<dbReference type="InterPro" id="IPR020550">
    <property type="entry name" value="Inositol_monophosphatase_CS"/>
</dbReference>
<feature type="binding site" evidence="7">
    <location>
        <position position="72"/>
    </location>
    <ligand>
        <name>Mg(2+)</name>
        <dbReference type="ChEBI" id="CHEBI:18420"/>
        <label>1</label>
        <note>catalytic</note>
    </ligand>
</feature>
<evidence type="ECO:0000256" key="3">
    <source>
        <dbReference type="ARBA" id="ARBA00009759"/>
    </source>
</evidence>
<evidence type="ECO:0000313" key="10">
    <source>
        <dbReference type="Proteomes" id="UP000185544"/>
    </source>
</evidence>
<protein>
    <recommendedName>
        <fullName evidence="8">Inositol-1-monophosphatase</fullName>
        <ecNumber evidence="8">3.1.3.25</ecNumber>
    </recommendedName>
</protein>
<keyword evidence="6 7" id="KW-0460">Magnesium</keyword>
<dbReference type="PROSITE" id="PS00629">
    <property type="entry name" value="IMP_1"/>
    <property type="match status" value="1"/>
</dbReference>
<keyword evidence="10" id="KW-1185">Reference proteome</keyword>
<dbReference type="GO" id="GO:0008934">
    <property type="term" value="F:inositol monophosphate 1-phosphatase activity"/>
    <property type="evidence" value="ECO:0007669"/>
    <property type="project" value="InterPro"/>
</dbReference>
<dbReference type="GO" id="GO:0006020">
    <property type="term" value="P:inositol metabolic process"/>
    <property type="evidence" value="ECO:0007669"/>
    <property type="project" value="TreeGrafter"/>
</dbReference>
<comment type="similarity">
    <text evidence="3 8">Belongs to the inositol monophosphatase superfamily.</text>
</comment>
<proteinExistence type="inferred from homology"/>
<evidence type="ECO:0000256" key="2">
    <source>
        <dbReference type="ARBA" id="ARBA00001946"/>
    </source>
</evidence>
<keyword evidence="5 8" id="KW-0378">Hydrolase</keyword>
<evidence type="ECO:0000256" key="1">
    <source>
        <dbReference type="ARBA" id="ARBA00001033"/>
    </source>
</evidence>
<feature type="binding site" evidence="7">
    <location>
        <position position="218"/>
    </location>
    <ligand>
        <name>Mg(2+)</name>
        <dbReference type="ChEBI" id="CHEBI:18420"/>
        <label>1</label>
        <note>catalytic</note>
    </ligand>
</feature>
<dbReference type="CDD" id="cd01639">
    <property type="entry name" value="IMPase"/>
    <property type="match status" value="1"/>
</dbReference>
<dbReference type="KEGG" id="pabo:BCY86_07880"/>
<evidence type="ECO:0000256" key="5">
    <source>
        <dbReference type="ARBA" id="ARBA00022801"/>
    </source>
</evidence>
<dbReference type="Gene3D" id="3.40.190.80">
    <property type="match status" value="1"/>
</dbReference>
<dbReference type="PANTHER" id="PTHR20854">
    <property type="entry name" value="INOSITOL MONOPHOSPHATASE"/>
    <property type="match status" value="1"/>
</dbReference>
<organism evidence="9 10">
    <name type="scientific">Pajaroellobacter abortibovis</name>
    <dbReference type="NCBI Taxonomy" id="1882918"/>
    <lineage>
        <taxon>Bacteria</taxon>
        <taxon>Pseudomonadati</taxon>
        <taxon>Myxococcota</taxon>
        <taxon>Polyangia</taxon>
        <taxon>Polyangiales</taxon>
        <taxon>Polyangiaceae</taxon>
    </lineage>
</organism>
<dbReference type="PANTHER" id="PTHR20854:SF4">
    <property type="entry name" value="INOSITOL-1-MONOPHOSPHATASE-RELATED"/>
    <property type="match status" value="1"/>
</dbReference>
<evidence type="ECO:0000256" key="6">
    <source>
        <dbReference type="ARBA" id="ARBA00022842"/>
    </source>
</evidence>
<dbReference type="GO" id="GO:0046872">
    <property type="term" value="F:metal ion binding"/>
    <property type="evidence" value="ECO:0007669"/>
    <property type="project" value="UniProtKB-KW"/>
</dbReference>
<dbReference type="SUPFAM" id="SSF56655">
    <property type="entry name" value="Carbohydrate phosphatase"/>
    <property type="match status" value="1"/>
</dbReference>
<name>A0A1L6MYQ2_9BACT</name>
<dbReference type="AlphaFoldDB" id="A0A1L6MYQ2"/>
<comment type="cofactor">
    <cofactor evidence="2 7 8">
        <name>Mg(2+)</name>
        <dbReference type="ChEBI" id="CHEBI:18420"/>
    </cofactor>
</comment>
<feature type="binding site" evidence="7">
    <location>
        <position position="90"/>
    </location>
    <ligand>
        <name>Mg(2+)</name>
        <dbReference type="ChEBI" id="CHEBI:18420"/>
        <label>2</label>
    </ligand>
</feature>
<dbReference type="PROSITE" id="PS00630">
    <property type="entry name" value="IMP_2"/>
    <property type="match status" value="1"/>
</dbReference>
<evidence type="ECO:0000256" key="8">
    <source>
        <dbReference type="RuleBase" id="RU364068"/>
    </source>
</evidence>
<dbReference type="EC" id="3.1.3.25" evidence="8"/>
<accession>A0A1L6MYQ2</accession>
<dbReference type="InterPro" id="IPR033942">
    <property type="entry name" value="IMPase"/>
</dbReference>
<dbReference type="EMBL" id="CP016908">
    <property type="protein sequence ID" value="APS00599.1"/>
    <property type="molecule type" value="Genomic_DNA"/>
</dbReference>
<reference evidence="9 10" key="1">
    <citation type="submission" date="2016-08" db="EMBL/GenBank/DDBJ databases">
        <title>Identification and validation of antigenic proteins from Pajaroellobacter abortibovis using de-novo genome sequence assembly and reverse vaccinology.</title>
        <authorList>
            <person name="Welly B.T."/>
            <person name="Miller M.R."/>
            <person name="Stott J.L."/>
            <person name="Blanchard M.T."/>
            <person name="Islas-Trejo A.D."/>
            <person name="O'Rourke S.M."/>
            <person name="Young A.E."/>
            <person name="Medrano J.F."/>
            <person name="Van Eenennaam A.L."/>
        </authorList>
    </citation>
    <scope>NUCLEOTIDE SEQUENCE [LARGE SCALE GENOMIC DNA]</scope>
    <source>
        <strain evidence="9 10">BTF92-0548A/99-0131</strain>
    </source>
</reference>
<dbReference type="GO" id="GO:0046854">
    <property type="term" value="P:phosphatidylinositol phosphate biosynthetic process"/>
    <property type="evidence" value="ECO:0007669"/>
    <property type="project" value="InterPro"/>
</dbReference>
<evidence type="ECO:0000256" key="4">
    <source>
        <dbReference type="ARBA" id="ARBA00022723"/>
    </source>
</evidence>
<comment type="catalytic activity">
    <reaction evidence="1 8">
        <text>a myo-inositol phosphate + H2O = myo-inositol + phosphate</text>
        <dbReference type="Rhea" id="RHEA:24056"/>
        <dbReference type="ChEBI" id="CHEBI:15377"/>
        <dbReference type="ChEBI" id="CHEBI:17268"/>
        <dbReference type="ChEBI" id="CHEBI:43474"/>
        <dbReference type="ChEBI" id="CHEBI:84139"/>
        <dbReference type="EC" id="3.1.3.25"/>
    </reaction>
</comment>
<dbReference type="Pfam" id="PF00459">
    <property type="entry name" value="Inositol_P"/>
    <property type="match status" value="1"/>
</dbReference>
<dbReference type="PRINTS" id="PR00377">
    <property type="entry name" value="IMPHPHTASES"/>
</dbReference>
<feature type="binding site" evidence="7">
    <location>
        <position position="93"/>
    </location>
    <ligand>
        <name>Mg(2+)</name>
        <dbReference type="ChEBI" id="CHEBI:18420"/>
        <label>2</label>
    </ligand>
</feature>
<keyword evidence="4 7" id="KW-0479">Metal-binding</keyword>
<sequence>MNTLSLPELRSMLQLATEAAREAANYIQTGFRKNPLAHHKGPIDLVTDYDKEGELLIKAHLQAHSSFPIIGEEHGRFEGTTETGTVWYVDPIDGTSNFVHGHPFYGVSIGLMEGNIPILGVVIAPSLAIEWAGIVGDQATRNGSKAQVSSTQELSQAMLATGFPHERATHPDNSFDAFCEMKNQCQAIRRCGSTAIDLCLVADGTYDGYWERKLKPWDFAAGIAIVIAGGGKVASYTGKEINIQEGHILASNPFLHHVIANTLKPLTLSDSPPVPIRNR</sequence>
<dbReference type="STRING" id="1882918.BCY86_07880"/>
<dbReference type="OrthoDB" id="9785695at2"/>
<feature type="binding site" evidence="7">
    <location>
        <position position="92"/>
    </location>
    <ligand>
        <name>Mg(2+)</name>
        <dbReference type="ChEBI" id="CHEBI:18420"/>
        <label>1</label>
        <note>catalytic</note>
    </ligand>
</feature>
<dbReference type="Gene3D" id="3.30.540.10">
    <property type="entry name" value="Fructose-1,6-Bisphosphatase, subunit A, domain 1"/>
    <property type="match status" value="1"/>
</dbReference>
<dbReference type="Proteomes" id="UP000185544">
    <property type="component" value="Chromosome"/>
</dbReference>
<dbReference type="InterPro" id="IPR000760">
    <property type="entry name" value="Inositol_monophosphatase-like"/>
</dbReference>
<gene>
    <name evidence="9" type="ORF">BCY86_07880</name>
</gene>
<dbReference type="GO" id="GO:0007165">
    <property type="term" value="P:signal transduction"/>
    <property type="evidence" value="ECO:0007669"/>
    <property type="project" value="TreeGrafter"/>
</dbReference>
<evidence type="ECO:0000313" key="9">
    <source>
        <dbReference type="EMBL" id="APS00599.1"/>
    </source>
</evidence>
<evidence type="ECO:0000256" key="7">
    <source>
        <dbReference type="PIRSR" id="PIRSR600760-2"/>
    </source>
</evidence>
<dbReference type="InterPro" id="IPR020583">
    <property type="entry name" value="Inositol_monoP_metal-BS"/>
</dbReference>